<dbReference type="SUPFAM" id="SSF47240">
    <property type="entry name" value="Ferritin-like"/>
    <property type="match status" value="1"/>
</dbReference>
<evidence type="ECO:0000313" key="4">
    <source>
        <dbReference type="EMBL" id="GAA2200704.1"/>
    </source>
</evidence>
<accession>A0ABP5NM82</accession>
<dbReference type="InterPro" id="IPR009078">
    <property type="entry name" value="Ferritin-like_SF"/>
</dbReference>
<feature type="compositionally biased region" description="Pro residues" evidence="1">
    <location>
        <begin position="347"/>
        <end position="356"/>
    </location>
</feature>
<feature type="compositionally biased region" description="Low complexity" evidence="1">
    <location>
        <begin position="170"/>
        <end position="209"/>
    </location>
</feature>
<evidence type="ECO:0000259" key="3">
    <source>
        <dbReference type="Pfam" id="PF14530"/>
    </source>
</evidence>
<evidence type="ECO:0000313" key="5">
    <source>
        <dbReference type="Proteomes" id="UP001500432"/>
    </source>
</evidence>
<name>A0ABP5NM82_9MICC</name>
<feature type="region of interest" description="Disordered" evidence="1">
    <location>
        <begin position="84"/>
        <end position="112"/>
    </location>
</feature>
<feature type="region of interest" description="Disordered" evidence="1">
    <location>
        <begin position="324"/>
        <end position="356"/>
    </location>
</feature>
<evidence type="ECO:0000256" key="1">
    <source>
        <dbReference type="SAM" id="MobiDB-lite"/>
    </source>
</evidence>
<dbReference type="EMBL" id="BAAAQW010000005">
    <property type="protein sequence ID" value="GAA2200704.1"/>
    <property type="molecule type" value="Genomic_DNA"/>
</dbReference>
<keyword evidence="2" id="KW-0732">Signal</keyword>
<comment type="caution">
    <text evidence="4">The sequence shown here is derived from an EMBL/GenBank/DDBJ whole genome shotgun (WGS) entry which is preliminary data.</text>
</comment>
<feature type="compositionally biased region" description="Pro residues" evidence="1">
    <location>
        <begin position="159"/>
        <end position="169"/>
    </location>
</feature>
<dbReference type="InterPro" id="IPR029447">
    <property type="entry name" value="DUF4439"/>
</dbReference>
<organism evidence="4 5">
    <name type="scientific">Sinomonas flava</name>
    <dbReference type="NCBI Taxonomy" id="496857"/>
    <lineage>
        <taxon>Bacteria</taxon>
        <taxon>Bacillati</taxon>
        <taxon>Actinomycetota</taxon>
        <taxon>Actinomycetes</taxon>
        <taxon>Micrococcales</taxon>
        <taxon>Micrococcaceae</taxon>
        <taxon>Sinomonas</taxon>
    </lineage>
</organism>
<protein>
    <recommendedName>
        <fullName evidence="3">DUF4439 domain-containing protein</fullName>
    </recommendedName>
</protein>
<feature type="region of interest" description="Disordered" evidence="1">
    <location>
        <begin position="146"/>
        <end position="210"/>
    </location>
</feature>
<feature type="compositionally biased region" description="Low complexity" evidence="1">
    <location>
        <begin position="85"/>
        <end position="110"/>
    </location>
</feature>
<dbReference type="Gene3D" id="1.20.1260.10">
    <property type="match status" value="1"/>
</dbReference>
<dbReference type="Pfam" id="PF14530">
    <property type="entry name" value="DUF4439"/>
    <property type="match status" value="1"/>
</dbReference>
<reference evidence="5" key="1">
    <citation type="journal article" date="2019" name="Int. J. Syst. Evol. Microbiol.">
        <title>The Global Catalogue of Microorganisms (GCM) 10K type strain sequencing project: providing services to taxonomists for standard genome sequencing and annotation.</title>
        <authorList>
            <consortium name="The Broad Institute Genomics Platform"/>
            <consortium name="The Broad Institute Genome Sequencing Center for Infectious Disease"/>
            <person name="Wu L."/>
            <person name="Ma J."/>
        </authorList>
    </citation>
    <scope>NUCLEOTIDE SEQUENCE [LARGE SCALE GENOMIC DNA]</scope>
    <source>
        <strain evidence="5">JCM 16034</strain>
    </source>
</reference>
<evidence type="ECO:0000256" key="2">
    <source>
        <dbReference type="SAM" id="SignalP"/>
    </source>
</evidence>
<feature type="domain" description="DUF4439" evidence="3">
    <location>
        <begin position="210"/>
        <end position="336"/>
    </location>
</feature>
<feature type="signal peptide" evidence="2">
    <location>
        <begin position="1"/>
        <end position="19"/>
    </location>
</feature>
<dbReference type="InterPro" id="IPR012347">
    <property type="entry name" value="Ferritin-like"/>
</dbReference>
<proteinExistence type="predicted"/>
<feature type="chain" id="PRO_5046806410" description="DUF4439 domain-containing protein" evidence="2">
    <location>
        <begin position="20"/>
        <end position="356"/>
    </location>
</feature>
<dbReference type="Proteomes" id="UP001500432">
    <property type="component" value="Unassembled WGS sequence"/>
</dbReference>
<gene>
    <name evidence="4" type="ORF">GCM10009849_22290</name>
</gene>
<keyword evidence="5" id="KW-1185">Reference proteome</keyword>
<sequence>MWLAAVGVALAVGSGVALLAAPAAVPPGPTAGETALAHAEADAAVLAAAAAGLSTSGAAAAPVDGAQQAAARATRVLDLQRGLLAGSPGPVSPTTTAPAATPPADAAGVAEALDTSAQARRRDLGGVDGPTARLLASLAAGQQVQAERLHAAAGGASAPVPPPTAPPAVPSAEPSPSSVPSCNRAGGPSSAGRSSAGEPSAGSAQGSSELATTVRAEQAAVWTYTVLAARSEGAVRAGHLASAAAHASQEDAARAIADASCVRLPADAPGFALAPDAATPASLAALEDSAAQAWSQLVGAAAPQQREAAADGLAAAARRLAPLGITPEEEAFPGHTEARSAASQAPQPSPAASPGG</sequence>